<dbReference type="OrthoDB" id="2560628at2759"/>
<feature type="transmembrane region" description="Helical" evidence="1">
    <location>
        <begin position="155"/>
        <end position="173"/>
    </location>
</feature>
<evidence type="ECO:0000259" key="2">
    <source>
        <dbReference type="Pfam" id="PF24800"/>
    </source>
</evidence>
<feature type="transmembrane region" description="Helical" evidence="1">
    <location>
        <begin position="6"/>
        <end position="27"/>
    </location>
</feature>
<feature type="transmembrane region" description="Helical" evidence="1">
    <location>
        <begin position="71"/>
        <end position="92"/>
    </location>
</feature>
<dbReference type="EMBL" id="KV419406">
    <property type="protein sequence ID" value="KZS93799.1"/>
    <property type="molecule type" value="Genomic_DNA"/>
</dbReference>
<proteinExistence type="predicted"/>
<feature type="transmembrane region" description="Helical" evidence="1">
    <location>
        <begin position="225"/>
        <end position="244"/>
    </location>
</feature>
<reference evidence="3 4" key="1">
    <citation type="journal article" date="2016" name="Mol. Biol. Evol.">
        <title>Comparative Genomics of Early-Diverging Mushroom-Forming Fungi Provides Insights into the Origins of Lignocellulose Decay Capabilities.</title>
        <authorList>
            <person name="Nagy L.G."/>
            <person name="Riley R."/>
            <person name="Tritt A."/>
            <person name="Adam C."/>
            <person name="Daum C."/>
            <person name="Floudas D."/>
            <person name="Sun H."/>
            <person name="Yadav J.S."/>
            <person name="Pangilinan J."/>
            <person name="Larsson K.H."/>
            <person name="Matsuura K."/>
            <person name="Barry K."/>
            <person name="Labutti K."/>
            <person name="Kuo R."/>
            <person name="Ohm R.A."/>
            <person name="Bhattacharya S.S."/>
            <person name="Shirouzu T."/>
            <person name="Yoshinaga Y."/>
            <person name="Martin F.M."/>
            <person name="Grigoriev I.V."/>
            <person name="Hibbett D.S."/>
        </authorList>
    </citation>
    <scope>NUCLEOTIDE SEQUENCE [LARGE SCALE GENOMIC DNA]</scope>
    <source>
        <strain evidence="3 4">HHB9708</strain>
    </source>
</reference>
<keyword evidence="1" id="KW-1133">Transmembrane helix</keyword>
<evidence type="ECO:0000256" key="1">
    <source>
        <dbReference type="SAM" id="Phobius"/>
    </source>
</evidence>
<feature type="domain" description="DUF7702" evidence="2">
    <location>
        <begin position="6"/>
        <end position="247"/>
    </location>
</feature>
<dbReference type="InterPro" id="IPR056119">
    <property type="entry name" value="DUF7702"/>
</dbReference>
<dbReference type="Pfam" id="PF24800">
    <property type="entry name" value="DUF7702"/>
    <property type="match status" value="1"/>
</dbReference>
<evidence type="ECO:0000313" key="3">
    <source>
        <dbReference type="EMBL" id="KZS93799.1"/>
    </source>
</evidence>
<accession>A0A164V476</accession>
<keyword evidence="1" id="KW-0812">Transmembrane</keyword>
<dbReference type="Proteomes" id="UP000076722">
    <property type="component" value="Unassembled WGS sequence"/>
</dbReference>
<dbReference type="PANTHER" id="PTHR42109">
    <property type="entry name" value="UNPLACED GENOMIC SCAFFOLD UM_SCAF_CONTIG_1.265, WHOLE GENOME SHOTGUN SEQUENCE"/>
    <property type="match status" value="1"/>
</dbReference>
<dbReference type="STRING" id="1314777.A0A164V476"/>
<name>A0A164V476_9AGAM</name>
<feature type="transmembrane region" description="Helical" evidence="1">
    <location>
        <begin position="185"/>
        <end position="205"/>
    </location>
</feature>
<feature type="transmembrane region" description="Helical" evidence="1">
    <location>
        <begin position="39"/>
        <end position="59"/>
    </location>
</feature>
<evidence type="ECO:0000313" key="4">
    <source>
        <dbReference type="Proteomes" id="UP000076722"/>
    </source>
</evidence>
<dbReference type="PANTHER" id="PTHR42109:SF2">
    <property type="entry name" value="INTEGRAL MEMBRANE PROTEIN"/>
    <property type="match status" value="1"/>
</dbReference>
<feature type="transmembrane region" description="Helical" evidence="1">
    <location>
        <begin position="113"/>
        <end position="135"/>
    </location>
</feature>
<keyword evidence="4" id="KW-1185">Reference proteome</keyword>
<gene>
    <name evidence="3" type="ORF">SISNIDRAFT_411098</name>
</gene>
<keyword evidence="1" id="KW-0472">Membrane</keyword>
<sequence>MGLPDRGIVAAVQLALYVPMVLLTLLLVFRHGFRRTSGWIFLAIFSIVRVAGAILIIILEKTANPSTGLFTAASIVVSIGLTPLFFATMGFLSTVAQRSDSPGMQAIGQHSKIFRILHLVIIVGMALVISATVGITSENSNSRKNSSSQRKAGGVLFLIVYIALVLIHGYCWVHRDEIRVHRRRLLIGISCALPFFLVRVLYTFLDALQTSPLSNFNPIFGSLALYTAMSVVMEFIIVLIYTTVGMMTPLDLDEEYPVKNEPQEYDAVPNGPGGQQYARA</sequence>
<protein>
    <recommendedName>
        <fullName evidence="2">DUF7702 domain-containing protein</fullName>
    </recommendedName>
</protein>
<organism evidence="3 4">
    <name type="scientific">Sistotremastrum niveocremeum HHB9708</name>
    <dbReference type="NCBI Taxonomy" id="1314777"/>
    <lineage>
        <taxon>Eukaryota</taxon>
        <taxon>Fungi</taxon>
        <taxon>Dikarya</taxon>
        <taxon>Basidiomycota</taxon>
        <taxon>Agaricomycotina</taxon>
        <taxon>Agaricomycetes</taxon>
        <taxon>Sistotremastrales</taxon>
        <taxon>Sistotremastraceae</taxon>
        <taxon>Sertulicium</taxon>
        <taxon>Sertulicium niveocremeum</taxon>
    </lineage>
</organism>
<dbReference type="AlphaFoldDB" id="A0A164V476"/>